<dbReference type="PANTHER" id="PTHR33931">
    <property type="entry name" value="HOLIN-LIKE PROTEIN CIDA-RELATED"/>
    <property type="match status" value="1"/>
</dbReference>
<feature type="transmembrane region" description="Helical" evidence="6">
    <location>
        <begin position="59"/>
        <end position="82"/>
    </location>
</feature>
<organism evidence="7 8">
    <name type="scientific">Sporosarcina newyorkensis</name>
    <dbReference type="NCBI Taxonomy" id="759851"/>
    <lineage>
        <taxon>Bacteria</taxon>
        <taxon>Bacillati</taxon>
        <taxon>Bacillota</taxon>
        <taxon>Bacilli</taxon>
        <taxon>Bacillales</taxon>
        <taxon>Caryophanaceae</taxon>
        <taxon>Sporosarcina</taxon>
    </lineage>
</organism>
<name>A0A1T4XEK2_9BACL</name>
<dbReference type="RefSeq" id="WP_078816501.1">
    <property type="nucleotide sequence ID" value="NZ_FUYJ01000001.1"/>
</dbReference>
<dbReference type="GO" id="GO:0005886">
    <property type="term" value="C:plasma membrane"/>
    <property type="evidence" value="ECO:0007669"/>
    <property type="project" value="UniProtKB-SubCell"/>
</dbReference>
<evidence type="ECO:0000256" key="1">
    <source>
        <dbReference type="ARBA" id="ARBA00004651"/>
    </source>
</evidence>
<evidence type="ECO:0000256" key="2">
    <source>
        <dbReference type="ARBA" id="ARBA00022475"/>
    </source>
</evidence>
<comment type="subcellular location">
    <subcellularLocation>
        <location evidence="1">Cell membrane</location>
        <topology evidence="1">Multi-pass membrane protein</topology>
    </subcellularLocation>
</comment>
<dbReference type="Proteomes" id="UP000190042">
    <property type="component" value="Unassembled WGS sequence"/>
</dbReference>
<feature type="transmembrane region" description="Helical" evidence="6">
    <location>
        <begin position="88"/>
        <end position="109"/>
    </location>
</feature>
<dbReference type="AlphaFoldDB" id="A0A1T4XEK2"/>
<keyword evidence="3 6" id="KW-0812">Transmembrane</keyword>
<keyword evidence="5 6" id="KW-0472">Membrane</keyword>
<evidence type="ECO:0000313" key="7">
    <source>
        <dbReference type="EMBL" id="SKA87827.1"/>
    </source>
</evidence>
<feature type="transmembrane region" description="Helical" evidence="6">
    <location>
        <begin position="29"/>
        <end position="47"/>
    </location>
</feature>
<evidence type="ECO:0000256" key="5">
    <source>
        <dbReference type="ARBA" id="ARBA00023136"/>
    </source>
</evidence>
<evidence type="ECO:0000313" key="8">
    <source>
        <dbReference type="Proteomes" id="UP000190042"/>
    </source>
</evidence>
<evidence type="ECO:0000256" key="4">
    <source>
        <dbReference type="ARBA" id="ARBA00022989"/>
    </source>
</evidence>
<evidence type="ECO:0000256" key="3">
    <source>
        <dbReference type="ARBA" id="ARBA00022692"/>
    </source>
</evidence>
<sequence>MKIVKTLIQVVFLYLFFMLGNFLRQWLSIPLPGSIIGLLILWGLLSFRIIPLNWVEKGAYVFLSTLPLYLIPATVGVMNYGHVFKGKGLLLVVITIVSTYITMAVASLVSQSMAKRNEKDEVELS</sequence>
<accession>A0A1T4XEK2</accession>
<protein>
    <submittedName>
        <fullName evidence="7">Holin-like protein</fullName>
    </submittedName>
</protein>
<gene>
    <name evidence="7" type="ORF">SAMN04244570_0568</name>
</gene>
<dbReference type="EMBL" id="FUYJ01000001">
    <property type="protein sequence ID" value="SKA87827.1"/>
    <property type="molecule type" value="Genomic_DNA"/>
</dbReference>
<dbReference type="NCBIfam" id="NF002460">
    <property type="entry name" value="PRK01658.1"/>
    <property type="match status" value="1"/>
</dbReference>
<dbReference type="InterPro" id="IPR005538">
    <property type="entry name" value="LrgA/CidA"/>
</dbReference>
<reference evidence="8" key="1">
    <citation type="submission" date="2017-02" db="EMBL/GenBank/DDBJ databases">
        <authorList>
            <person name="Varghese N."/>
            <person name="Submissions S."/>
        </authorList>
    </citation>
    <scope>NUCLEOTIDE SEQUENCE [LARGE SCALE GENOMIC DNA]</scope>
    <source>
        <strain evidence="8">DSM 23966</strain>
    </source>
</reference>
<dbReference type="PANTHER" id="PTHR33931:SF2">
    <property type="entry name" value="HOLIN-LIKE PROTEIN CIDA"/>
    <property type="match status" value="1"/>
</dbReference>
<proteinExistence type="predicted"/>
<dbReference type="Pfam" id="PF03788">
    <property type="entry name" value="LrgA"/>
    <property type="match status" value="1"/>
</dbReference>
<evidence type="ECO:0000256" key="6">
    <source>
        <dbReference type="SAM" id="Phobius"/>
    </source>
</evidence>
<feature type="transmembrane region" description="Helical" evidence="6">
    <location>
        <begin position="7"/>
        <end position="23"/>
    </location>
</feature>
<keyword evidence="8" id="KW-1185">Reference proteome</keyword>
<keyword evidence="2" id="KW-1003">Cell membrane</keyword>
<keyword evidence="4 6" id="KW-1133">Transmembrane helix</keyword>